<name>A0ABR1S0F7_9PEZI</name>
<organism evidence="2 3">
    <name type="scientific">Apiospora rasikravindrae</name>
    <dbReference type="NCBI Taxonomy" id="990691"/>
    <lineage>
        <taxon>Eukaryota</taxon>
        <taxon>Fungi</taxon>
        <taxon>Dikarya</taxon>
        <taxon>Ascomycota</taxon>
        <taxon>Pezizomycotina</taxon>
        <taxon>Sordariomycetes</taxon>
        <taxon>Xylariomycetidae</taxon>
        <taxon>Amphisphaeriales</taxon>
        <taxon>Apiosporaceae</taxon>
        <taxon>Apiospora</taxon>
    </lineage>
</organism>
<comment type="caution">
    <text evidence="2">The sequence shown here is derived from an EMBL/GenBank/DDBJ whole genome shotgun (WGS) entry which is preliminary data.</text>
</comment>
<protein>
    <submittedName>
        <fullName evidence="2">Uncharacterized protein</fullName>
    </submittedName>
</protein>
<evidence type="ECO:0000313" key="2">
    <source>
        <dbReference type="EMBL" id="KAK8023667.1"/>
    </source>
</evidence>
<proteinExistence type="predicted"/>
<evidence type="ECO:0000313" key="3">
    <source>
        <dbReference type="Proteomes" id="UP001444661"/>
    </source>
</evidence>
<dbReference type="EMBL" id="JAQQWK010000011">
    <property type="protein sequence ID" value="KAK8023667.1"/>
    <property type="molecule type" value="Genomic_DNA"/>
</dbReference>
<evidence type="ECO:0000256" key="1">
    <source>
        <dbReference type="SAM" id="MobiDB-lite"/>
    </source>
</evidence>
<feature type="compositionally biased region" description="Basic and acidic residues" evidence="1">
    <location>
        <begin position="135"/>
        <end position="158"/>
    </location>
</feature>
<keyword evidence="3" id="KW-1185">Reference proteome</keyword>
<dbReference type="Proteomes" id="UP001444661">
    <property type="component" value="Unassembled WGS sequence"/>
</dbReference>
<accession>A0ABR1S0F7</accession>
<feature type="region of interest" description="Disordered" evidence="1">
    <location>
        <begin position="72"/>
        <end position="158"/>
    </location>
</feature>
<feature type="compositionally biased region" description="Acidic residues" evidence="1">
    <location>
        <begin position="113"/>
        <end position="124"/>
    </location>
</feature>
<reference evidence="2 3" key="1">
    <citation type="submission" date="2023-01" db="EMBL/GenBank/DDBJ databases">
        <title>Analysis of 21 Apiospora genomes using comparative genomics revels a genus with tremendous synthesis potential of carbohydrate active enzymes and secondary metabolites.</title>
        <authorList>
            <person name="Sorensen T."/>
        </authorList>
    </citation>
    <scope>NUCLEOTIDE SEQUENCE [LARGE SCALE GENOMIC DNA]</scope>
    <source>
        <strain evidence="2 3">CBS 33761</strain>
    </source>
</reference>
<gene>
    <name evidence="2" type="ORF">PG993_011733</name>
</gene>
<sequence>MAGQSKMTGNLTARDQELAAIAWACFEGEPKIDMDKFAGAAGFSNINSARACWGPVKKKLLAQARALAKDNDADPYDAGLATPKTKGSAKKTADNTGSKRKAKAMNSAAYADDISDGDDLDIDETPSKKTKKIGIKTEDGPIKKEERVKDEKVYIDEV</sequence>